<reference evidence="1" key="1">
    <citation type="submission" date="2014-09" db="EMBL/GenBank/DDBJ databases">
        <authorList>
            <person name="Magalhaes I.L.F."/>
            <person name="Oliveira U."/>
            <person name="Santos F.R."/>
            <person name="Vidigal T.H.D.A."/>
            <person name="Brescovit A.D."/>
            <person name="Santos A.J."/>
        </authorList>
    </citation>
    <scope>NUCLEOTIDE SEQUENCE</scope>
    <source>
        <tissue evidence="1">Shoot tissue taken approximately 20 cm above the soil surface</tissue>
    </source>
</reference>
<dbReference type="AlphaFoldDB" id="A0A0A8YIK2"/>
<accession>A0A0A8YIK2</accession>
<proteinExistence type="predicted"/>
<organism evidence="1">
    <name type="scientific">Arundo donax</name>
    <name type="common">Giant reed</name>
    <name type="synonym">Donax arundinaceus</name>
    <dbReference type="NCBI Taxonomy" id="35708"/>
    <lineage>
        <taxon>Eukaryota</taxon>
        <taxon>Viridiplantae</taxon>
        <taxon>Streptophyta</taxon>
        <taxon>Embryophyta</taxon>
        <taxon>Tracheophyta</taxon>
        <taxon>Spermatophyta</taxon>
        <taxon>Magnoliopsida</taxon>
        <taxon>Liliopsida</taxon>
        <taxon>Poales</taxon>
        <taxon>Poaceae</taxon>
        <taxon>PACMAD clade</taxon>
        <taxon>Arundinoideae</taxon>
        <taxon>Arundineae</taxon>
        <taxon>Arundo</taxon>
    </lineage>
</organism>
<sequence>MNLLTLSESIVPGRVTEMTPSGSGIRMCCFVLKCRDHRSKAATRE</sequence>
<dbReference type="EMBL" id="GBRH01272567">
    <property type="protein sequence ID" value="JAD25328.1"/>
    <property type="molecule type" value="Transcribed_RNA"/>
</dbReference>
<protein>
    <submittedName>
        <fullName evidence="1">Uncharacterized protein</fullName>
    </submittedName>
</protein>
<name>A0A0A8YIK2_ARUDO</name>
<reference evidence="1" key="2">
    <citation type="journal article" date="2015" name="Data Brief">
        <title>Shoot transcriptome of the giant reed, Arundo donax.</title>
        <authorList>
            <person name="Barrero R.A."/>
            <person name="Guerrero F.D."/>
            <person name="Moolhuijzen P."/>
            <person name="Goolsby J.A."/>
            <person name="Tidwell J."/>
            <person name="Bellgard S.E."/>
            <person name="Bellgard M.I."/>
        </authorList>
    </citation>
    <scope>NUCLEOTIDE SEQUENCE</scope>
    <source>
        <tissue evidence="1">Shoot tissue taken approximately 20 cm above the soil surface</tissue>
    </source>
</reference>
<evidence type="ECO:0000313" key="1">
    <source>
        <dbReference type="EMBL" id="JAD25328.1"/>
    </source>
</evidence>